<keyword evidence="2" id="KW-1003">Cell membrane</keyword>
<feature type="transmembrane region" description="Helical" evidence="6">
    <location>
        <begin position="423"/>
        <end position="443"/>
    </location>
</feature>
<feature type="transmembrane region" description="Helical" evidence="6">
    <location>
        <begin position="497"/>
        <end position="516"/>
    </location>
</feature>
<feature type="transmembrane region" description="Helical" evidence="6">
    <location>
        <begin position="111"/>
        <end position="130"/>
    </location>
</feature>
<feature type="signal peptide" evidence="7">
    <location>
        <begin position="1"/>
        <end position="29"/>
    </location>
</feature>
<name>A0ABU9E715_9BACT</name>
<evidence type="ECO:0000259" key="8">
    <source>
        <dbReference type="Pfam" id="PF03553"/>
    </source>
</evidence>
<proteinExistence type="predicted"/>
<keyword evidence="7" id="KW-0732">Signal</keyword>
<dbReference type="Proteomes" id="UP001484239">
    <property type="component" value="Unassembled WGS sequence"/>
</dbReference>
<evidence type="ECO:0000256" key="3">
    <source>
        <dbReference type="ARBA" id="ARBA00022692"/>
    </source>
</evidence>
<evidence type="ECO:0000256" key="7">
    <source>
        <dbReference type="SAM" id="SignalP"/>
    </source>
</evidence>
<evidence type="ECO:0000256" key="5">
    <source>
        <dbReference type="ARBA" id="ARBA00023136"/>
    </source>
</evidence>
<evidence type="ECO:0000256" key="6">
    <source>
        <dbReference type="SAM" id="Phobius"/>
    </source>
</evidence>
<comment type="caution">
    <text evidence="9">The sequence shown here is derived from an EMBL/GenBank/DDBJ whole genome shotgun (WGS) entry which is preliminary data.</text>
</comment>
<protein>
    <submittedName>
        <fullName evidence="9">Na+/H+ antiporter NhaC family protein</fullName>
    </submittedName>
</protein>
<accession>A0ABU9E715</accession>
<feature type="chain" id="PRO_5047378108" evidence="7">
    <location>
        <begin position="30"/>
        <end position="648"/>
    </location>
</feature>
<dbReference type="PANTHER" id="PTHR43478">
    <property type="entry name" value="NA+/H+ ANTIPORTER-RELATED"/>
    <property type="match status" value="1"/>
</dbReference>
<keyword evidence="5 6" id="KW-0472">Membrane</keyword>
<organism evidence="9 10">
    <name type="scientific">Gaopeijia maritima</name>
    <dbReference type="NCBI Taxonomy" id="3119007"/>
    <lineage>
        <taxon>Bacteria</taxon>
        <taxon>Pseudomonadati</taxon>
        <taxon>Gemmatimonadota</taxon>
        <taxon>Longimicrobiia</taxon>
        <taxon>Gaopeijiales</taxon>
        <taxon>Gaopeijiaceae</taxon>
        <taxon>Gaopeijia</taxon>
    </lineage>
</organism>
<feature type="transmembrane region" description="Helical" evidence="6">
    <location>
        <begin position="381"/>
        <end position="403"/>
    </location>
</feature>
<keyword evidence="10" id="KW-1185">Reference proteome</keyword>
<sequence>MLRLLRACTLPTALLILAAVGAPALSAQGFDDAPAVALKGVPFALTVAGPDEPGPAVPFEIIDARGQVVGNGVVEAQSEAVVDDVVIDGADALPMILAVGGVEEQFDPTLLNGWFSLLPPLLAVLLALIFREVVTALVAGVWLGALAVAGFNPIQATWRMIDTFIVPAVADGSHASIIVFSMLLGGMVGLVSKNGGTMGIVEALAPLASTRRRGKIATWAAGLAIFFDDYANTLIVGNTMRPITDRLKISREKLAYLVDSTAAPVAALVPISTWVGYEISLIADGIGIAEAQNPGNTALVADLTSTSPFLIFIHTIPYLFYPLLALAFVFLTSVMDRDWGPMAAAERRAASGGGLFRPGAQLTMDTESGTMDAKEGAPHRWWNAAAPVLTVILVVLAGLYTTGAASSDDGASLMDIFGAADPFATLLWGSLAGCLVAFALSVGQRILTLNEAIEAWLDGIRAMMIAMIVLTLAWSLGAVTEAVGTASYLAGLLEGSVPLQLMPWLVFVTAAAMAFATGTSWGTMAILIPLVIPLTVTLGGAADFAGGAHYSVLLGSISSVLAGAIFGDHCSPISDTTVLSSTASACDHVDHVRTQLPYALLVAAVSMLLGDIGTAYGLPNIVALLGGVLVLWAFLRFRGVRVSEPESR</sequence>
<keyword evidence="3 6" id="KW-0812">Transmembrane</keyword>
<dbReference type="Pfam" id="PF03553">
    <property type="entry name" value="Na_H_antiporter"/>
    <property type="match status" value="1"/>
</dbReference>
<keyword evidence="4 6" id="KW-1133">Transmembrane helix</keyword>
<feature type="transmembrane region" description="Helical" evidence="6">
    <location>
        <begin position="523"/>
        <end position="542"/>
    </location>
</feature>
<evidence type="ECO:0000256" key="1">
    <source>
        <dbReference type="ARBA" id="ARBA00004651"/>
    </source>
</evidence>
<evidence type="ECO:0000313" key="9">
    <source>
        <dbReference type="EMBL" id="MEK9500508.1"/>
    </source>
</evidence>
<feature type="domain" description="Na+/H+ antiporter NhaC-like C-terminal" evidence="8">
    <location>
        <begin position="304"/>
        <end position="608"/>
    </location>
</feature>
<evidence type="ECO:0000256" key="4">
    <source>
        <dbReference type="ARBA" id="ARBA00022989"/>
    </source>
</evidence>
<dbReference type="RefSeq" id="WP_405284684.1">
    <property type="nucleotide sequence ID" value="NZ_CP144380.1"/>
</dbReference>
<feature type="transmembrane region" description="Helical" evidence="6">
    <location>
        <begin position="254"/>
        <end position="277"/>
    </location>
</feature>
<feature type="transmembrane region" description="Helical" evidence="6">
    <location>
        <begin position="455"/>
        <end position="477"/>
    </location>
</feature>
<comment type="subcellular location">
    <subcellularLocation>
        <location evidence="1">Cell membrane</location>
        <topology evidence="1">Multi-pass membrane protein</topology>
    </subcellularLocation>
</comment>
<evidence type="ECO:0000256" key="2">
    <source>
        <dbReference type="ARBA" id="ARBA00022475"/>
    </source>
</evidence>
<dbReference type="InterPro" id="IPR018461">
    <property type="entry name" value="Na/H_Antiport_NhaC-like_C"/>
</dbReference>
<feature type="transmembrane region" description="Helical" evidence="6">
    <location>
        <begin position="174"/>
        <end position="191"/>
    </location>
</feature>
<evidence type="ECO:0000313" key="10">
    <source>
        <dbReference type="Proteomes" id="UP001484239"/>
    </source>
</evidence>
<dbReference type="EMBL" id="JBBHLI010000002">
    <property type="protein sequence ID" value="MEK9500508.1"/>
    <property type="molecule type" value="Genomic_DNA"/>
</dbReference>
<feature type="transmembrane region" description="Helical" evidence="6">
    <location>
        <begin position="309"/>
        <end position="332"/>
    </location>
</feature>
<reference evidence="9 10" key="1">
    <citation type="submission" date="2024-02" db="EMBL/GenBank/DDBJ databases">
        <title>A novel Gemmatimonadota bacterium.</title>
        <authorList>
            <person name="Du Z.-J."/>
            <person name="Ye Y.-Q."/>
        </authorList>
    </citation>
    <scope>NUCLEOTIDE SEQUENCE [LARGE SCALE GENOMIC DNA]</scope>
    <source>
        <strain evidence="9 10">DH-20</strain>
    </source>
</reference>
<gene>
    <name evidence="9" type="ORF">WI372_05930</name>
</gene>
<feature type="transmembrane region" description="Helical" evidence="6">
    <location>
        <begin position="621"/>
        <end position="639"/>
    </location>
</feature>
<feature type="transmembrane region" description="Helical" evidence="6">
    <location>
        <begin position="137"/>
        <end position="154"/>
    </location>
</feature>
<dbReference type="PANTHER" id="PTHR43478:SF1">
    <property type="entry name" value="NA+_H+ ANTIPORTER NHAC-LIKE C-TERMINAL DOMAIN-CONTAINING PROTEIN"/>
    <property type="match status" value="1"/>
</dbReference>